<feature type="region of interest" description="Disordered" evidence="2">
    <location>
        <begin position="80"/>
        <end position="111"/>
    </location>
</feature>
<sequence length="336" mass="38054">MKFKGNQKQFELNAQIDSVFDRIRSANDSKNNQVDDLVDERKELIRKRQKLIRIAYKSSDGWKVVDEYVSDELASGSEDEKRLKKAKEAASRKRRQPTQGRRGPDKKKIKGTLTSTDQHLFRGELACVLIFFLRSLRFCLIFFGAVEMLTWTARGVLNVTNLANGQENALPPGIAHEVLIAKPLSPQDTHTAPTDPVTEPTLNPVQSSDVFDEEVADIAQVHCDSELFEFELRTSPPCVNVKGNLRRNFEIWKHIGTPSFILKVIEGGYLLPFVSFPEPVVFKNSRSSLLHAEFLEEAIQDLAESGRVVETNVHPGWSTPCPYVFKPMERRGSFLI</sequence>
<feature type="coiled-coil region" evidence="1">
    <location>
        <begin position="27"/>
        <end position="54"/>
    </location>
</feature>
<proteinExistence type="predicted"/>
<comment type="caution">
    <text evidence="3">The sequence shown here is derived from an EMBL/GenBank/DDBJ whole genome shotgun (WGS) entry which is preliminary data.</text>
</comment>
<keyword evidence="4" id="KW-1185">Reference proteome</keyword>
<dbReference type="EMBL" id="CALNXK010000051">
    <property type="protein sequence ID" value="CAH3132448.1"/>
    <property type="molecule type" value="Genomic_DNA"/>
</dbReference>
<protein>
    <submittedName>
        <fullName evidence="3">Uncharacterized protein</fullName>
    </submittedName>
</protein>
<organism evidence="3 4">
    <name type="scientific">Porites lobata</name>
    <dbReference type="NCBI Taxonomy" id="104759"/>
    <lineage>
        <taxon>Eukaryota</taxon>
        <taxon>Metazoa</taxon>
        <taxon>Cnidaria</taxon>
        <taxon>Anthozoa</taxon>
        <taxon>Hexacorallia</taxon>
        <taxon>Scleractinia</taxon>
        <taxon>Fungiina</taxon>
        <taxon>Poritidae</taxon>
        <taxon>Porites</taxon>
    </lineage>
</organism>
<dbReference type="Proteomes" id="UP001159405">
    <property type="component" value="Unassembled WGS sequence"/>
</dbReference>
<accession>A0ABN8P3H1</accession>
<evidence type="ECO:0000256" key="2">
    <source>
        <dbReference type="SAM" id="MobiDB-lite"/>
    </source>
</evidence>
<keyword evidence="1" id="KW-0175">Coiled coil</keyword>
<evidence type="ECO:0000313" key="3">
    <source>
        <dbReference type="EMBL" id="CAH3132448.1"/>
    </source>
</evidence>
<reference evidence="3 4" key="1">
    <citation type="submission" date="2022-05" db="EMBL/GenBank/DDBJ databases">
        <authorList>
            <consortium name="Genoscope - CEA"/>
            <person name="William W."/>
        </authorList>
    </citation>
    <scope>NUCLEOTIDE SEQUENCE [LARGE SCALE GENOMIC DNA]</scope>
</reference>
<name>A0ABN8P3H1_9CNID</name>
<evidence type="ECO:0000256" key="1">
    <source>
        <dbReference type="SAM" id="Coils"/>
    </source>
</evidence>
<gene>
    <name evidence="3" type="ORF">PLOB_00035893</name>
</gene>
<evidence type="ECO:0000313" key="4">
    <source>
        <dbReference type="Proteomes" id="UP001159405"/>
    </source>
</evidence>
<feature type="compositionally biased region" description="Basic and acidic residues" evidence="2">
    <location>
        <begin position="80"/>
        <end position="91"/>
    </location>
</feature>